<dbReference type="PANTHER" id="PTHR43227">
    <property type="entry name" value="BLL4140 PROTEIN"/>
    <property type="match status" value="1"/>
</dbReference>
<dbReference type="SUPFAM" id="SSF161098">
    <property type="entry name" value="MetI-like"/>
    <property type="match status" value="1"/>
</dbReference>
<dbReference type="OrthoDB" id="9785836at2"/>
<proteinExistence type="inferred from homology"/>
<dbReference type="PANTHER" id="PTHR43227:SF11">
    <property type="entry name" value="BLL4140 PROTEIN"/>
    <property type="match status" value="1"/>
</dbReference>
<evidence type="ECO:0000256" key="5">
    <source>
        <dbReference type="ARBA" id="ARBA00022989"/>
    </source>
</evidence>
<feature type="transmembrane region" description="Helical" evidence="7">
    <location>
        <begin position="268"/>
        <end position="293"/>
    </location>
</feature>
<feature type="transmembrane region" description="Helical" evidence="7">
    <location>
        <begin position="14"/>
        <end position="40"/>
    </location>
</feature>
<keyword evidence="3" id="KW-1003">Cell membrane</keyword>
<gene>
    <name evidence="9" type="ORF">C8E03_104232</name>
    <name evidence="10" type="ORF">CG710_008445</name>
</gene>
<organism evidence="9 12">
    <name type="scientific">Lachnotalea glycerini</name>
    <dbReference type="NCBI Taxonomy" id="1763509"/>
    <lineage>
        <taxon>Bacteria</taxon>
        <taxon>Bacillati</taxon>
        <taxon>Bacillota</taxon>
        <taxon>Clostridia</taxon>
        <taxon>Lachnospirales</taxon>
        <taxon>Lachnospiraceae</taxon>
        <taxon>Lachnotalea</taxon>
    </lineage>
</organism>
<comment type="subcellular location">
    <subcellularLocation>
        <location evidence="1 7">Cell membrane</location>
        <topology evidence="1 7">Multi-pass membrane protein</topology>
    </subcellularLocation>
</comment>
<evidence type="ECO:0000256" key="1">
    <source>
        <dbReference type="ARBA" id="ARBA00004651"/>
    </source>
</evidence>
<reference evidence="10 11" key="1">
    <citation type="journal article" date="2017" name="Genome Announc.">
        <title>Draft Genome Sequence of a Sporulating and Motile Strain of Lachnotalea glycerini Isolated from Water in Quebec City, Canada.</title>
        <authorList>
            <person name="Maheux A.F."/>
            <person name="Boudreau D.K."/>
            <person name="Berube E."/>
            <person name="Boissinot M."/>
            <person name="Raymond F."/>
            <person name="Brodeur S."/>
            <person name="Corbeil J."/>
            <person name="Isabel S."/>
            <person name="Omar R.F."/>
            <person name="Bergeron M.G."/>
        </authorList>
    </citation>
    <scope>NUCLEOTIDE SEQUENCE [LARGE SCALE GENOMIC DNA]</scope>
    <source>
        <strain evidence="10 11">CCRI-19302</strain>
    </source>
</reference>
<keyword evidence="5 7" id="KW-1133">Transmembrane helix</keyword>
<keyword evidence="6 7" id="KW-0472">Membrane</keyword>
<dbReference type="InterPro" id="IPR000515">
    <property type="entry name" value="MetI-like"/>
</dbReference>
<evidence type="ECO:0000256" key="4">
    <source>
        <dbReference type="ARBA" id="ARBA00022692"/>
    </source>
</evidence>
<dbReference type="Pfam" id="PF00528">
    <property type="entry name" value="BPD_transp_1"/>
    <property type="match status" value="1"/>
</dbReference>
<dbReference type="PROSITE" id="PS50928">
    <property type="entry name" value="ABC_TM1"/>
    <property type="match status" value="1"/>
</dbReference>
<dbReference type="RefSeq" id="WP_094378460.1">
    <property type="nucleotide sequence ID" value="NZ_NOKA02000012.1"/>
</dbReference>
<dbReference type="GO" id="GO:0055085">
    <property type="term" value="P:transmembrane transport"/>
    <property type="evidence" value="ECO:0007669"/>
    <property type="project" value="InterPro"/>
</dbReference>
<name>A0A255I6L3_9FIRM</name>
<dbReference type="Proteomes" id="UP000247523">
    <property type="component" value="Unassembled WGS sequence"/>
</dbReference>
<accession>A0A255I6L3</accession>
<evidence type="ECO:0000256" key="6">
    <source>
        <dbReference type="ARBA" id="ARBA00023136"/>
    </source>
</evidence>
<dbReference type="EMBL" id="NOKA02000012">
    <property type="protein sequence ID" value="RDY31614.1"/>
    <property type="molecule type" value="Genomic_DNA"/>
</dbReference>
<reference evidence="9 12" key="2">
    <citation type="submission" date="2018-05" db="EMBL/GenBank/DDBJ databases">
        <title>Genomic Encyclopedia of Type Strains, Phase IV (KMG-IV): sequencing the most valuable type-strain genomes for metagenomic binning, comparative biology and taxonomic classification.</title>
        <authorList>
            <person name="Goeker M."/>
        </authorList>
    </citation>
    <scope>NUCLEOTIDE SEQUENCE [LARGE SCALE GENOMIC DNA]</scope>
    <source>
        <strain evidence="9 12">DSM 28816</strain>
    </source>
</reference>
<evidence type="ECO:0000256" key="2">
    <source>
        <dbReference type="ARBA" id="ARBA00022448"/>
    </source>
</evidence>
<evidence type="ECO:0000313" key="11">
    <source>
        <dbReference type="Proteomes" id="UP000216411"/>
    </source>
</evidence>
<protein>
    <submittedName>
        <fullName evidence="9">Putative aldouronate transport system permease protein</fullName>
    </submittedName>
    <submittedName>
        <fullName evidence="10">Sugar ABC transporter permease</fullName>
    </submittedName>
</protein>
<sequence>MKSITRRISKNKTLLLMLVPPIIFVVLFSYIPMFGIIVAFKNYNYYGGFFGSPWVGFDNFRYLFVTGKIWDLTRNTLLYNTAFIFFGIIFEVGFAIILSEITGKVFKKVSQGFIFLPYFISWVVVSTIMLNIFGENGVLNSILGTFGIEEFSIYQHVSQWPIVMVLVKLWKQTGYGTVVYLAAIAGISQEMTEAAQIDGASVWQRIRYITIPSLKPTIIIMTLLAIGNIFRGDFGMFYQLVGSNQLLLQSSDVIDTYVYRSLITTPNIGMSAAAGLYQSVLCFVTICAANYIVKKVDPDYTLF</sequence>
<dbReference type="CDD" id="cd06261">
    <property type="entry name" value="TM_PBP2"/>
    <property type="match status" value="1"/>
</dbReference>
<feature type="transmembrane region" description="Helical" evidence="7">
    <location>
        <begin position="113"/>
        <end position="133"/>
    </location>
</feature>
<evidence type="ECO:0000256" key="3">
    <source>
        <dbReference type="ARBA" id="ARBA00022475"/>
    </source>
</evidence>
<feature type="transmembrane region" description="Helical" evidence="7">
    <location>
        <begin position="77"/>
        <end position="101"/>
    </location>
</feature>
<feature type="transmembrane region" description="Helical" evidence="7">
    <location>
        <begin position="208"/>
        <end position="230"/>
    </location>
</feature>
<evidence type="ECO:0000313" key="12">
    <source>
        <dbReference type="Proteomes" id="UP000247523"/>
    </source>
</evidence>
<dbReference type="Gene3D" id="1.10.3720.10">
    <property type="entry name" value="MetI-like"/>
    <property type="match status" value="1"/>
</dbReference>
<dbReference type="InterPro" id="IPR050809">
    <property type="entry name" value="UgpAE/MalFG_permease"/>
</dbReference>
<evidence type="ECO:0000256" key="7">
    <source>
        <dbReference type="RuleBase" id="RU363032"/>
    </source>
</evidence>
<evidence type="ECO:0000313" key="10">
    <source>
        <dbReference type="EMBL" id="RDY31614.1"/>
    </source>
</evidence>
<keyword evidence="2 7" id="KW-0813">Transport</keyword>
<dbReference type="AlphaFoldDB" id="A0A255I6L3"/>
<evidence type="ECO:0000259" key="8">
    <source>
        <dbReference type="PROSITE" id="PS50928"/>
    </source>
</evidence>
<keyword evidence="11" id="KW-1185">Reference proteome</keyword>
<dbReference type="InterPro" id="IPR035906">
    <property type="entry name" value="MetI-like_sf"/>
</dbReference>
<feature type="domain" description="ABC transmembrane type-1" evidence="8">
    <location>
        <begin position="73"/>
        <end position="289"/>
    </location>
</feature>
<dbReference type="EMBL" id="QICS01000004">
    <property type="protein sequence ID" value="PXV91224.1"/>
    <property type="molecule type" value="Genomic_DNA"/>
</dbReference>
<comment type="similarity">
    <text evidence="7">Belongs to the binding-protein-dependent transport system permease family.</text>
</comment>
<keyword evidence="4 7" id="KW-0812">Transmembrane</keyword>
<evidence type="ECO:0000313" key="9">
    <source>
        <dbReference type="EMBL" id="PXV91224.1"/>
    </source>
</evidence>
<dbReference type="Proteomes" id="UP000216411">
    <property type="component" value="Unassembled WGS sequence"/>
</dbReference>
<comment type="caution">
    <text evidence="9">The sequence shown here is derived from an EMBL/GenBank/DDBJ whole genome shotgun (WGS) entry which is preliminary data.</text>
</comment>
<reference evidence="10" key="3">
    <citation type="submission" date="2018-07" db="EMBL/GenBank/DDBJ databases">
        <authorList>
            <person name="Quirk P.G."/>
            <person name="Krulwich T.A."/>
        </authorList>
    </citation>
    <scope>NUCLEOTIDE SEQUENCE</scope>
    <source>
        <strain evidence="10">CCRI-19302</strain>
    </source>
</reference>
<dbReference type="GO" id="GO:0005886">
    <property type="term" value="C:plasma membrane"/>
    <property type="evidence" value="ECO:0007669"/>
    <property type="project" value="UniProtKB-SubCell"/>
</dbReference>